<evidence type="ECO:0000313" key="1">
    <source>
        <dbReference type="EMBL" id="WMV58686.1"/>
    </source>
</evidence>
<sequence>MGSVAHVEEETKELAKDVHRLACLGVRLMSISDGGVTVQNGAESSLVVRVKEKQDNDSILLELKGAVHQQRVEVFS</sequence>
<proteinExistence type="predicted"/>
<evidence type="ECO:0000313" key="2">
    <source>
        <dbReference type="Proteomes" id="UP001234989"/>
    </source>
</evidence>
<accession>A0AAF0V8G7</accession>
<keyword evidence="2" id="KW-1185">Reference proteome</keyword>
<dbReference type="AlphaFoldDB" id="A0AAF0V8G7"/>
<name>A0AAF0V8G7_SOLVR</name>
<organism evidence="1 2">
    <name type="scientific">Solanum verrucosum</name>
    <dbReference type="NCBI Taxonomy" id="315347"/>
    <lineage>
        <taxon>Eukaryota</taxon>
        <taxon>Viridiplantae</taxon>
        <taxon>Streptophyta</taxon>
        <taxon>Embryophyta</taxon>
        <taxon>Tracheophyta</taxon>
        <taxon>Spermatophyta</taxon>
        <taxon>Magnoliopsida</taxon>
        <taxon>eudicotyledons</taxon>
        <taxon>Gunneridae</taxon>
        <taxon>Pentapetalae</taxon>
        <taxon>asterids</taxon>
        <taxon>lamiids</taxon>
        <taxon>Solanales</taxon>
        <taxon>Solanaceae</taxon>
        <taxon>Solanoideae</taxon>
        <taxon>Solaneae</taxon>
        <taxon>Solanum</taxon>
    </lineage>
</organism>
<dbReference type="Proteomes" id="UP001234989">
    <property type="component" value="Chromosome 12"/>
</dbReference>
<reference evidence="1" key="1">
    <citation type="submission" date="2023-08" db="EMBL/GenBank/DDBJ databases">
        <title>A de novo genome assembly of Solanum verrucosum Schlechtendal, a Mexican diploid species geographically isolated from the other diploid A-genome species in potato relatives.</title>
        <authorList>
            <person name="Hosaka K."/>
        </authorList>
    </citation>
    <scope>NUCLEOTIDE SEQUENCE</scope>
    <source>
        <tissue evidence="1">Young leaves</tissue>
    </source>
</reference>
<dbReference type="EMBL" id="CP133623">
    <property type="protein sequence ID" value="WMV58686.1"/>
    <property type="molecule type" value="Genomic_DNA"/>
</dbReference>
<protein>
    <submittedName>
        <fullName evidence="1">Uncharacterized protein</fullName>
    </submittedName>
</protein>
<gene>
    <name evidence="1" type="ORF">MTR67_052071</name>
</gene>